<dbReference type="EMBL" id="BMAU01021363">
    <property type="protein sequence ID" value="GFY23463.1"/>
    <property type="molecule type" value="Genomic_DNA"/>
</dbReference>
<keyword evidence="2" id="KW-1185">Reference proteome</keyword>
<sequence>MDSQPESNITLPTSNQRAASKLSAMPKNLNITHPDEARLPRLPDSIDQPITAMPQSRMHNSTFATPNIKAIQIRD</sequence>
<evidence type="ECO:0000313" key="1">
    <source>
        <dbReference type="EMBL" id="GFY23463.1"/>
    </source>
</evidence>
<accession>A0A8X7B8V4</accession>
<gene>
    <name evidence="1" type="ORF">TNCV_3941551</name>
</gene>
<proteinExistence type="predicted"/>
<protein>
    <submittedName>
        <fullName evidence="1">Uncharacterized protein</fullName>
    </submittedName>
</protein>
<name>A0A8X7B8V4_TRICX</name>
<reference evidence="1" key="1">
    <citation type="submission" date="2020-08" db="EMBL/GenBank/DDBJ databases">
        <title>Multicomponent nature underlies the extraordinary mechanical properties of spider dragline silk.</title>
        <authorList>
            <person name="Kono N."/>
            <person name="Nakamura H."/>
            <person name="Mori M."/>
            <person name="Yoshida Y."/>
            <person name="Ohtoshi R."/>
            <person name="Malay A.D."/>
            <person name="Moran D.A.P."/>
            <person name="Tomita M."/>
            <person name="Numata K."/>
            <person name="Arakawa K."/>
        </authorList>
    </citation>
    <scope>NUCLEOTIDE SEQUENCE</scope>
</reference>
<dbReference type="AlphaFoldDB" id="A0A8X7B8V4"/>
<dbReference type="Proteomes" id="UP000887159">
    <property type="component" value="Unassembled WGS sequence"/>
</dbReference>
<comment type="caution">
    <text evidence="1">The sequence shown here is derived from an EMBL/GenBank/DDBJ whole genome shotgun (WGS) entry which is preliminary data.</text>
</comment>
<organism evidence="1 2">
    <name type="scientific">Trichonephila clavipes</name>
    <name type="common">Golden silk orbweaver</name>
    <name type="synonym">Nephila clavipes</name>
    <dbReference type="NCBI Taxonomy" id="2585209"/>
    <lineage>
        <taxon>Eukaryota</taxon>
        <taxon>Metazoa</taxon>
        <taxon>Ecdysozoa</taxon>
        <taxon>Arthropoda</taxon>
        <taxon>Chelicerata</taxon>
        <taxon>Arachnida</taxon>
        <taxon>Araneae</taxon>
        <taxon>Araneomorphae</taxon>
        <taxon>Entelegynae</taxon>
        <taxon>Araneoidea</taxon>
        <taxon>Nephilidae</taxon>
        <taxon>Trichonephila</taxon>
    </lineage>
</organism>
<evidence type="ECO:0000313" key="2">
    <source>
        <dbReference type="Proteomes" id="UP000887159"/>
    </source>
</evidence>